<dbReference type="EMBL" id="CP030117">
    <property type="protein sequence ID" value="AWX55169.1"/>
    <property type="molecule type" value="Genomic_DNA"/>
</dbReference>
<protein>
    <recommendedName>
        <fullName evidence="1">AP2-like integrase N-terminal domain-containing protein</fullName>
    </recommendedName>
</protein>
<evidence type="ECO:0000313" key="3">
    <source>
        <dbReference type="Proteomes" id="UP000036061"/>
    </source>
</evidence>
<dbReference type="AlphaFoldDB" id="A0A2Z4MFH4"/>
<dbReference type="InterPro" id="IPR028259">
    <property type="entry name" value="AP2-like_int_N"/>
</dbReference>
<evidence type="ECO:0000259" key="1">
    <source>
        <dbReference type="Pfam" id="PF14657"/>
    </source>
</evidence>
<proteinExistence type="predicted"/>
<accession>A0A2Z4MFH4</accession>
<gene>
    <name evidence="2" type="ORF">AB432_009005</name>
</gene>
<dbReference type="Proteomes" id="UP000036061">
    <property type="component" value="Chromosome"/>
</dbReference>
<feature type="domain" description="AP2-like integrase N-terminal" evidence="1">
    <location>
        <begin position="11"/>
        <end position="37"/>
    </location>
</feature>
<organism evidence="2 3">
    <name type="scientific">Brevibacillus brevis</name>
    <name type="common">Bacillus brevis</name>
    <dbReference type="NCBI Taxonomy" id="1393"/>
    <lineage>
        <taxon>Bacteria</taxon>
        <taxon>Bacillati</taxon>
        <taxon>Bacillota</taxon>
        <taxon>Bacilli</taxon>
        <taxon>Bacillales</taxon>
        <taxon>Paenibacillaceae</taxon>
        <taxon>Brevibacillus</taxon>
    </lineage>
</organism>
<dbReference type="Pfam" id="PF14657">
    <property type="entry name" value="Arm-DNA-bind_4"/>
    <property type="match status" value="1"/>
</dbReference>
<dbReference type="RefSeq" id="WP_082195891.1">
    <property type="nucleotide sequence ID" value="NZ_CP030117.1"/>
</dbReference>
<sequence>MCLNALFLCTRKRITKRGFRTKKEAEKAMVEAQAALQKVSMSNGVISWFRI</sequence>
<reference evidence="2 3" key="1">
    <citation type="journal article" date="2015" name="Genome Announc.">
        <title>Draft Genome Sequence of Brevibacillus brevis DZQ7, a Plant Growth-Promoting Rhizobacterium with Broad-Spectrum Antimicrobial Activity.</title>
        <authorList>
            <person name="Hou Q."/>
            <person name="Wang C."/>
            <person name="Hou X."/>
            <person name="Xia Z."/>
            <person name="Ye J."/>
            <person name="Liu K."/>
            <person name="Liu H."/>
            <person name="Wang J."/>
            <person name="Guo H."/>
            <person name="Yu X."/>
            <person name="Yang Y."/>
            <person name="Du B."/>
            <person name="Ding Y."/>
        </authorList>
    </citation>
    <scope>NUCLEOTIDE SEQUENCE [LARGE SCALE GENOMIC DNA]</scope>
    <source>
        <strain evidence="2 3">DZQ7</strain>
    </source>
</reference>
<evidence type="ECO:0000313" key="2">
    <source>
        <dbReference type="EMBL" id="AWX55169.1"/>
    </source>
</evidence>
<name>A0A2Z4MFH4_BREBE</name>